<evidence type="ECO:0000313" key="6">
    <source>
        <dbReference type="Proteomes" id="UP000005297"/>
    </source>
</evidence>
<dbReference type="eggNOG" id="COG0845">
    <property type="taxonomic scope" value="Bacteria"/>
</dbReference>
<evidence type="ECO:0000256" key="1">
    <source>
        <dbReference type="ARBA" id="ARBA00009477"/>
    </source>
</evidence>
<dbReference type="EMBL" id="AATS01000005">
    <property type="protein sequence ID" value="EAU54900.1"/>
    <property type="molecule type" value="Genomic_DNA"/>
</dbReference>
<dbReference type="FunCoup" id="Q0EZY4">
    <property type="interactions" value="175"/>
</dbReference>
<keyword evidence="6" id="KW-1185">Reference proteome</keyword>
<dbReference type="AlphaFoldDB" id="Q0EZY4"/>
<dbReference type="Gene3D" id="1.10.287.470">
    <property type="entry name" value="Helix hairpin bin"/>
    <property type="match status" value="1"/>
</dbReference>
<dbReference type="InterPro" id="IPR006143">
    <property type="entry name" value="RND_pump_MFP"/>
</dbReference>
<reference evidence="5 6" key="1">
    <citation type="submission" date="2006-09" db="EMBL/GenBank/DDBJ databases">
        <authorList>
            <person name="Emerson D."/>
            <person name="Ferriera S."/>
            <person name="Johnson J."/>
            <person name="Kravitz S."/>
            <person name="Halpern A."/>
            <person name="Remington K."/>
            <person name="Beeson K."/>
            <person name="Tran B."/>
            <person name="Rogers Y.-H."/>
            <person name="Friedman R."/>
            <person name="Venter J.C."/>
        </authorList>
    </citation>
    <scope>NUCLEOTIDE SEQUENCE [LARGE SCALE GENOMIC DNA]</scope>
    <source>
        <strain evidence="5 6">PV-1</strain>
    </source>
</reference>
<organism evidence="5 6">
    <name type="scientific">Mariprofundus ferrooxydans PV-1</name>
    <dbReference type="NCBI Taxonomy" id="314345"/>
    <lineage>
        <taxon>Bacteria</taxon>
        <taxon>Pseudomonadati</taxon>
        <taxon>Pseudomonadota</taxon>
        <taxon>Candidatius Mariprofundia</taxon>
        <taxon>Mariprofundales</taxon>
        <taxon>Mariprofundaceae</taxon>
        <taxon>Mariprofundus</taxon>
    </lineage>
</organism>
<evidence type="ECO:0000313" key="5">
    <source>
        <dbReference type="EMBL" id="EAU54900.1"/>
    </source>
</evidence>
<dbReference type="PANTHER" id="PTHR30469:SF11">
    <property type="entry name" value="BLL4320 PROTEIN"/>
    <property type="match status" value="1"/>
</dbReference>
<dbReference type="InParanoid" id="Q0EZY4"/>
<protein>
    <submittedName>
        <fullName evidence="5">Acriflavin resistance protein E probable RND efflux membrane fusion protein</fullName>
    </submittedName>
</protein>
<comment type="similarity">
    <text evidence="1">Belongs to the membrane fusion protein (MFP) (TC 8.A.1) family.</text>
</comment>
<dbReference type="Pfam" id="PF25954">
    <property type="entry name" value="Beta-barrel_RND_2"/>
    <property type="match status" value="1"/>
</dbReference>
<feature type="domain" description="CusB-like beta-barrel" evidence="4">
    <location>
        <begin position="205"/>
        <end position="280"/>
    </location>
</feature>
<dbReference type="PANTHER" id="PTHR30469">
    <property type="entry name" value="MULTIDRUG RESISTANCE PROTEIN MDTA"/>
    <property type="match status" value="1"/>
</dbReference>
<proteinExistence type="inferred from homology"/>
<dbReference type="GO" id="GO:0015562">
    <property type="term" value="F:efflux transmembrane transporter activity"/>
    <property type="evidence" value="ECO:0007669"/>
    <property type="project" value="TreeGrafter"/>
</dbReference>
<dbReference type="InterPro" id="IPR058792">
    <property type="entry name" value="Beta-barrel_RND_2"/>
</dbReference>
<dbReference type="InterPro" id="IPR058625">
    <property type="entry name" value="MdtA-like_BSH"/>
</dbReference>
<dbReference type="Gene3D" id="2.40.420.20">
    <property type="match status" value="1"/>
</dbReference>
<dbReference type="Pfam" id="PF25917">
    <property type="entry name" value="BSH_RND"/>
    <property type="match status" value="1"/>
</dbReference>
<dbReference type="Pfam" id="PF25876">
    <property type="entry name" value="HH_MFP_RND"/>
    <property type="match status" value="1"/>
</dbReference>
<dbReference type="SUPFAM" id="SSF111369">
    <property type="entry name" value="HlyD-like secretion proteins"/>
    <property type="match status" value="1"/>
</dbReference>
<dbReference type="NCBIfam" id="TIGR01730">
    <property type="entry name" value="RND_mfp"/>
    <property type="match status" value="1"/>
</dbReference>
<dbReference type="Gene3D" id="2.40.50.100">
    <property type="match status" value="1"/>
</dbReference>
<dbReference type="Proteomes" id="UP000005297">
    <property type="component" value="Unassembled WGS sequence"/>
</dbReference>
<comment type="caution">
    <text evidence="5">The sequence shown here is derived from an EMBL/GenBank/DDBJ whole genome shotgun (WGS) entry which is preliminary data.</text>
</comment>
<sequence length="381" mass="41085">MEKSPMTKRIIIMLVAVAIVFGGIFGYKAYKGKMMGKMMASRGAPVQTVSTVTAAYQQWQPRLSAVGNITAMRGTDLSSEVAGIVSAIHFKQGADIEKGKLLVELDADSDIARLQSLKASAELAKTTLQRDKAQFQIKAISRQVLDTDEASLKQAQANVAEQQAIVDKKMIRAPFSGRLGIRAVDVGQYLSAGTVMVTLQALDPIYLDFYLPQQALSSIQVGQTVTATTDAWPGMTFTGKIEVIEPRVDASTRNVKVRARVDNADHKLLPGMYAQVEVTSGQPLRQITLPQTAITYNPYGSLVFLVENKGTGPQGKPLLIAKETFVTTGSTRGDQVAILQGIKEGDTVVSAGQIKLRNGSHVMINNAIQPTNNPNPKPSDE</sequence>
<accession>Q0EZY4</accession>
<feature type="domain" description="Multidrug resistance protein MdtA-like alpha-helical hairpin" evidence="2">
    <location>
        <begin position="112"/>
        <end position="168"/>
    </location>
</feature>
<dbReference type="FunFam" id="2.40.30.170:FF:000010">
    <property type="entry name" value="Efflux RND transporter periplasmic adaptor subunit"/>
    <property type="match status" value="1"/>
</dbReference>
<dbReference type="InterPro" id="IPR058624">
    <property type="entry name" value="MdtA-like_HH"/>
</dbReference>
<evidence type="ECO:0000259" key="3">
    <source>
        <dbReference type="Pfam" id="PF25917"/>
    </source>
</evidence>
<gene>
    <name evidence="5" type="ORF">SPV1_09403</name>
</gene>
<evidence type="ECO:0000259" key="2">
    <source>
        <dbReference type="Pfam" id="PF25876"/>
    </source>
</evidence>
<dbReference type="Gene3D" id="2.40.30.170">
    <property type="match status" value="1"/>
</dbReference>
<dbReference type="STRING" id="314344.AL013_11285"/>
<dbReference type="HOGENOM" id="CLU_018816_1_2_0"/>
<feature type="domain" description="Multidrug resistance protein MdtA-like barrel-sandwich hybrid" evidence="3">
    <location>
        <begin position="76"/>
        <end position="194"/>
    </location>
</feature>
<evidence type="ECO:0000259" key="4">
    <source>
        <dbReference type="Pfam" id="PF25954"/>
    </source>
</evidence>
<dbReference type="GO" id="GO:1990281">
    <property type="term" value="C:efflux pump complex"/>
    <property type="evidence" value="ECO:0007669"/>
    <property type="project" value="TreeGrafter"/>
</dbReference>
<name>Q0EZY4_9PROT</name>